<dbReference type="Proteomes" id="UP001342314">
    <property type="component" value="Unassembled WGS sequence"/>
</dbReference>
<keyword evidence="4" id="KW-1185">Reference proteome</keyword>
<reference evidence="3 4" key="1">
    <citation type="submission" date="2021-12" db="EMBL/GenBank/DDBJ databases">
        <title>High titer production of polyol ester of fatty acids by Rhodotorula paludigena BS15 towards product separation-free biomass refinery.</title>
        <authorList>
            <person name="Mano J."/>
            <person name="Ono H."/>
            <person name="Tanaka T."/>
            <person name="Naito K."/>
            <person name="Sushida H."/>
            <person name="Ike M."/>
            <person name="Tokuyasu K."/>
            <person name="Kitaoka M."/>
        </authorList>
    </citation>
    <scope>NUCLEOTIDE SEQUENCE [LARGE SCALE GENOMIC DNA]</scope>
    <source>
        <strain evidence="3 4">BS15</strain>
    </source>
</reference>
<organism evidence="3 4">
    <name type="scientific">Rhodotorula paludigena</name>
    <dbReference type="NCBI Taxonomy" id="86838"/>
    <lineage>
        <taxon>Eukaryota</taxon>
        <taxon>Fungi</taxon>
        <taxon>Dikarya</taxon>
        <taxon>Basidiomycota</taxon>
        <taxon>Pucciniomycotina</taxon>
        <taxon>Microbotryomycetes</taxon>
        <taxon>Sporidiobolales</taxon>
        <taxon>Sporidiobolaceae</taxon>
        <taxon>Rhodotorula</taxon>
    </lineage>
</organism>
<evidence type="ECO:0000313" key="4">
    <source>
        <dbReference type="Proteomes" id="UP001342314"/>
    </source>
</evidence>
<gene>
    <name evidence="3" type="ORF">Rhopal_000103-T1</name>
</gene>
<dbReference type="Gene3D" id="3.20.20.100">
    <property type="entry name" value="NADP-dependent oxidoreductase domain"/>
    <property type="match status" value="1"/>
</dbReference>
<evidence type="ECO:0000313" key="3">
    <source>
        <dbReference type="EMBL" id="GJN87158.1"/>
    </source>
</evidence>
<dbReference type="InterPro" id="IPR036812">
    <property type="entry name" value="NAD(P)_OxRdtase_dom_sf"/>
</dbReference>
<accession>A0AAV5GEU1</accession>
<feature type="domain" description="NADP-dependent oxidoreductase" evidence="2">
    <location>
        <begin position="15"/>
        <end position="313"/>
    </location>
</feature>
<dbReference type="PANTHER" id="PTHR43625:SF7">
    <property type="entry name" value="REDUCTASE (YAKC), PUTATIVE (AFU_ORTHOLOGUE AFUA_8G01560)-RELATED"/>
    <property type="match status" value="1"/>
</dbReference>
<comment type="caution">
    <text evidence="3">The sequence shown here is derived from an EMBL/GenBank/DDBJ whole genome shotgun (WGS) entry which is preliminary data.</text>
</comment>
<sequence>MSAPVALSDSVKVPAIGFGCMGFSQSYGTSNDEEAKKVLRRSIDIGATLWNTARIYGKEQHNEKLIGEVLREGDNRNQVFVVSKWGLKPTADSMECDGSAAYAKQCIDETIANLGSAPDAYLLHRIDPKTPVEEGVAAMEEMRKTGKTKYIGLSCMSADTLRRAAKVGKIDFVEMEWSPFETEIERNGVIDACKELGVKILAYSPLGKGFLTGRFRSIKDISGEADSRGAGAFPRFNEEVFEHNFKLVEAIEKLAEKKGCKPGQLALAWDTQVYPGLVIAIPGTKSIKYLEENYAARNVKLSTDELAEIRQILKENPVKGAQYNEKLTQIWSE</sequence>
<dbReference type="PANTHER" id="PTHR43625">
    <property type="entry name" value="AFLATOXIN B1 ALDEHYDE REDUCTASE"/>
    <property type="match status" value="1"/>
</dbReference>
<evidence type="ECO:0000256" key="1">
    <source>
        <dbReference type="ARBA" id="ARBA00023002"/>
    </source>
</evidence>
<dbReference type="Pfam" id="PF00248">
    <property type="entry name" value="Aldo_ket_red"/>
    <property type="match status" value="1"/>
</dbReference>
<keyword evidence="1" id="KW-0560">Oxidoreductase</keyword>
<dbReference type="SUPFAM" id="SSF51430">
    <property type="entry name" value="NAD(P)-linked oxidoreductase"/>
    <property type="match status" value="1"/>
</dbReference>
<proteinExistence type="predicted"/>
<dbReference type="EMBL" id="BQKY01000001">
    <property type="protein sequence ID" value="GJN87158.1"/>
    <property type="molecule type" value="Genomic_DNA"/>
</dbReference>
<dbReference type="AlphaFoldDB" id="A0AAV5GEU1"/>
<dbReference type="GO" id="GO:0016491">
    <property type="term" value="F:oxidoreductase activity"/>
    <property type="evidence" value="ECO:0007669"/>
    <property type="project" value="UniProtKB-KW"/>
</dbReference>
<dbReference type="GO" id="GO:0005737">
    <property type="term" value="C:cytoplasm"/>
    <property type="evidence" value="ECO:0007669"/>
    <property type="project" value="TreeGrafter"/>
</dbReference>
<dbReference type="InterPro" id="IPR023210">
    <property type="entry name" value="NADP_OxRdtase_dom"/>
</dbReference>
<protein>
    <recommendedName>
        <fullName evidence="2">NADP-dependent oxidoreductase domain-containing protein</fullName>
    </recommendedName>
</protein>
<evidence type="ECO:0000259" key="2">
    <source>
        <dbReference type="Pfam" id="PF00248"/>
    </source>
</evidence>
<name>A0AAV5GEU1_9BASI</name>
<dbReference type="InterPro" id="IPR050791">
    <property type="entry name" value="Aldo-Keto_reductase"/>
</dbReference>